<name>A0A8S3YZ97_9EUPU</name>
<dbReference type="Proteomes" id="UP000678393">
    <property type="component" value="Unassembled WGS sequence"/>
</dbReference>
<dbReference type="InterPro" id="IPR036264">
    <property type="entry name" value="Bact_exopeptidase_dim_dom"/>
</dbReference>
<protein>
    <recommendedName>
        <fullName evidence="1">Peptidase M20 domain-containing protein 2</fullName>
    </recommendedName>
</protein>
<dbReference type="Gene3D" id="3.40.630.10">
    <property type="entry name" value="Zn peptidases"/>
    <property type="match status" value="1"/>
</dbReference>
<sequence>MKEKEPYILSSEKKIAFTAIEQQQHELNRIAEDLWRYSEPPGKEVKSHDLLVDFLRKKGFKVKQRYMGMPTAFKAEFVKGESREHPNIGFLCQYDTGKSTNHSRGHNLSTVVSITAALGLQTFIKFANESVGMITVIGCPGDAENTGKITMFDAGGFKGLDFILVAYPANYTNVQPNFVGSQTHRVTFRGRNRIDGDRPWEVANPVNAVVLAYQNVAAIRQQFKSSWVVKGVISEGGRQPDIMPQKACMEFLLKVPKPSEMKILGELLHRCFEGAATATGCRFEVEPAVREFLVNVTSNRLSELYQRNAALMGFTFHNVKKDMEDEDDIANVSTAIPTLKVFYYAATPAILGTEEFARFAGSKECQFMSILQGKALAMTGIDLMMSEDNMKEIFEEHQADFVRKYEGIDDISVDPAQE</sequence>
<dbReference type="AlphaFoldDB" id="A0A8S3YZ97"/>
<comment type="caution">
    <text evidence="2">The sequence shown here is derived from an EMBL/GenBank/DDBJ whole genome shotgun (WGS) entry which is preliminary data.</text>
</comment>
<dbReference type="OrthoDB" id="6119954at2759"/>
<accession>A0A8S3YZ97</accession>
<dbReference type="Gene3D" id="3.30.70.360">
    <property type="match status" value="1"/>
</dbReference>
<reference evidence="2" key="1">
    <citation type="submission" date="2021-04" db="EMBL/GenBank/DDBJ databases">
        <authorList>
            <consortium name="Molecular Ecology Group"/>
        </authorList>
    </citation>
    <scope>NUCLEOTIDE SEQUENCE</scope>
</reference>
<gene>
    <name evidence="2" type="ORF">CUNI_LOCUS7882</name>
</gene>
<comment type="similarity">
    <text evidence="1">Belongs to the peptidase M20A family.</text>
</comment>
<evidence type="ECO:0000313" key="3">
    <source>
        <dbReference type="Proteomes" id="UP000678393"/>
    </source>
</evidence>
<dbReference type="SUPFAM" id="SSF53187">
    <property type="entry name" value="Zn-dependent exopeptidases"/>
    <property type="match status" value="1"/>
</dbReference>
<dbReference type="InterPro" id="IPR052030">
    <property type="entry name" value="Peptidase_M20/M20A_hydrolases"/>
</dbReference>
<dbReference type="EMBL" id="CAJHNH020001260">
    <property type="protein sequence ID" value="CAG5122324.1"/>
    <property type="molecule type" value="Genomic_DNA"/>
</dbReference>
<proteinExistence type="inferred from homology"/>
<dbReference type="PIRSF" id="PIRSF037226">
    <property type="entry name" value="Amidohydrolase_ACY1L2_prd"/>
    <property type="match status" value="1"/>
</dbReference>
<dbReference type="GO" id="GO:0016805">
    <property type="term" value="F:dipeptidase activity"/>
    <property type="evidence" value="ECO:0007669"/>
    <property type="project" value="InterPro"/>
</dbReference>
<dbReference type="InterPro" id="IPR017144">
    <property type="entry name" value="Xaa-Arg_dipeptidase"/>
</dbReference>
<evidence type="ECO:0000256" key="1">
    <source>
        <dbReference type="PIRNR" id="PIRNR037226"/>
    </source>
</evidence>
<organism evidence="2 3">
    <name type="scientific">Candidula unifasciata</name>
    <dbReference type="NCBI Taxonomy" id="100452"/>
    <lineage>
        <taxon>Eukaryota</taxon>
        <taxon>Metazoa</taxon>
        <taxon>Spiralia</taxon>
        <taxon>Lophotrochozoa</taxon>
        <taxon>Mollusca</taxon>
        <taxon>Gastropoda</taxon>
        <taxon>Heterobranchia</taxon>
        <taxon>Euthyneura</taxon>
        <taxon>Panpulmonata</taxon>
        <taxon>Eupulmonata</taxon>
        <taxon>Stylommatophora</taxon>
        <taxon>Helicina</taxon>
        <taxon>Helicoidea</taxon>
        <taxon>Geomitridae</taxon>
        <taxon>Candidula</taxon>
    </lineage>
</organism>
<keyword evidence="3" id="KW-1185">Reference proteome</keyword>
<dbReference type="PANTHER" id="PTHR30575:SF0">
    <property type="entry name" value="XAA-ARG DIPEPTIDASE"/>
    <property type="match status" value="1"/>
</dbReference>
<dbReference type="PANTHER" id="PTHR30575">
    <property type="entry name" value="PEPTIDASE M20"/>
    <property type="match status" value="1"/>
</dbReference>
<dbReference type="SUPFAM" id="SSF55031">
    <property type="entry name" value="Bacterial exopeptidase dimerisation domain"/>
    <property type="match status" value="1"/>
</dbReference>
<evidence type="ECO:0000313" key="2">
    <source>
        <dbReference type="EMBL" id="CAG5122324.1"/>
    </source>
</evidence>